<reference evidence="1 2" key="1">
    <citation type="submission" date="2019-03" db="EMBL/GenBank/DDBJ databases">
        <title>Genomic Encyclopedia of Type Strains, Phase IV (KMG-IV): sequencing the most valuable type-strain genomes for metagenomic binning, comparative biology and taxonomic classification.</title>
        <authorList>
            <person name="Goeker M."/>
        </authorList>
    </citation>
    <scope>NUCLEOTIDE SEQUENCE [LARGE SCALE GENOMIC DNA]</scope>
    <source>
        <strain evidence="1 2">DSM 45765</strain>
    </source>
</reference>
<dbReference type="Proteomes" id="UP000294911">
    <property type="component" value="Unassembled WGS sequence"/>
</dbReference>
<evidence type="ECO:0000313" key="2">
    <source>
        <dbReference type="Proteomes" id="UP000294911"/>
    </source>
</evidence>
<accession>A0A4R2R232</accession>
<dbReference type="EMBL" id="SLXQ01000001">
    <property type="protein sequence ID" value="TCP56772.1"/>
    <property type="molecule type" value="Genomic_DNA"/>
</dbReference>
<dbReference type="OrthoDB" id="162678at2"/>
<comment type="caution">
    <text evidence="1">The sequence shown here is derived from an EMBL/GenBank/DDBJ whole genome shotgun (WGS) entry which is preliminary data.</text>
</comment>
<evidence type="ECO:0000313" key="1">
    <source>
        <dbReference type="EMBL" id="TCP56772.1"/>
    </source>
</evidence>
<gene>
    <name evidence="1" type="ORF">EV191_101718</name>
</gene>
<dbReference type="AlphaFoldDB" id="A0A4R2R232"/>
<keyword evidence="2" id="KW-1185">Reference proteome</keyword>
<dbReference type="RefSeq" id="WP_132875332.1">
    <property type="nucleotide sequence ID" value="NZ_SLXQ01000001.1"/>
</dbReference>
<organism evidence="1 2">
    <name type="scientific">Tamaricihabitans halophyticus</name>
    <dbReference type="NCBI Taxonomy" id="1262583"/>
    <lineage>
        <taxon>Bacteria</taxon>
        <taxon>Bacillati</taxon>
        <taxon>Actinomycetota</taxon>
        <taxon>Actinomycetes</taxon>
        <taxon>Pseudonocardiales</taxon>
        <taxon>Pseudonocardiaceae</taxon>
        <taxon>Tamaricihabitans</taxon>
    </lineage>
</organism>
<sequence>MTESVGDPANSAPEQTVLDMTITTAGFDIPGPQQRPAGTVTFRVRTPDAEGHKLAVIAINNGVSTPDFLAALARSFSWDPETKSAAARIVRRDGRFLGGVYCSAEHAAPELTLDLEPGTYYFLDYDRVHEPDFADSVRVLEVVAGGGTPSSSASPVDSIVTLIADDQQLVHFDVEEPLPSTGVFLFRNATDHLQEAVFGRMASGATEEDISKAIHSYRGGPPLDKEVFVGGGAGMLPLSPGEQAILRLDLSPGRYGLCSYTTNPHTGICNALQHARRCVTLT</sequence>
<name>A0A4R2R232_9PSEU</name>
<proteinExistence type="predicted"/>
<protein>
    <submittedName>
        <fullName evidence="1">Uncharacterized protein</fullName>
    </submittedName>
</protein>